<reference evidence="1" key="1">
    <citation type="submission" date="2021-03" db="EMBL/GenBank/DDBJ databases">
        <title>A new species, PO-11, isolated from a karst cave deposit.</title>
        <authorList>
            <person name="Zhaoxiaoyong W."/>
        </authorList>
    </citation>
    <scope>NUCLEOTIDE SEQUENCE</scope>
    <source>
        <strain evidence="1">PO-11</strain>
    </source>
</reference>
<dbReference type="RefSeq" id="WP_207617456.1">
    <property type="nucleotide sequence ID" value="NZ_JAFNLL010000050.1"/>
</dbReference>
<organism evidence="1 2">
    <name type="scientific">Arthrobacter cavernae</name>
    <dbReference type="NCBI Taxonomy" id="2817681"/>
    <lineage>
        <taxon>Bacteria</taxon>
        <taxon>Bacillati</taxon>
        <taxon>Actinomycetota</taxon>
        <taxon>Actinomycetes</taxon>
        <taxon>Micrococcales</taxon>
        <taxon>Micrococcaceae</taxon>
        <taxon>Arthrobacter</taxon>
    </lineage>
</organism>
<dbReference type="AlphaFoldDB" id="A0A939HLM1"/>
<comment type="caution">
    <text evidence="1">The sequence shown here is derived from an EMBL/GenBank/DDBJ whole genome shotgun (WGS) entry which is preliminary data.</text>
</comment>
<keyword evidence="2" id="KW-1185">Reference proteome</keyword>
<accession>A0A939HLM1</accession>
<gene>
    <name evidence="1" type="ORF">J1902_16790</name>
</gene>
<dbReference type="Proteomes" id="UP000664164">
    <property type="component" value="Unassembled WGS sequence"/>
</dbReference>
<dbReference type="EMBL" id="JAFNLL010000050">
    <property type="protein sequence ID" value="MBO1269600.1"/>
    <property type="molecule type" value="Genomic_DNA"/>
</dbReference>
<proteinExistence type="predicted"/>
<protein>
    <submittedName>
        <fullName evidence="1">Uncharacterized protein</fullName>
    </submittedName>
</protein>
<sequence>MITEADLAAAWESGYWHGTSHEGPLNDAAVAAKNPYRAKGVTPAKSCRVALKKQAADAGASAPDSPTD</sequence>
<evidence type="ECO:0000313" key="2">
    <source>
        <dbReference type="Proteomes" id="UP000664164"/>
    </source>
</evidence>
<name>A0A939HLM1_9MICC</name>
<evidence type="ECO:0000313" key="1">
    <source>
        <dbReference type="EMBL" id="MBO1269600.1"/>
    </source>
</evidence>